<dbReference type="Proteomes" id="UP000027284">
    <property type="component" value="Unassembled WGS sequence"/>
</dbReference>
<evidence type="ECO:0000256" key="8">
    <source>
        <dbReference type="RuleBase" id="RU366003"/>
    </source>
</evidence>
<comment type="caution">
    <text evidence="10">The sequence shown here is derived from an EMBL/GenBank/DDBJ whole genome shotgun (WGS) entry which is preliminary data.</text>
</comment>
<evidence type="ECO:0000256" key="1">
    <source>
        <dbReference type="ARBA" id="ARBA00004970"/>
    </source>
</evidence>
<dbReference type="SMART" id="SM00481">
    <property type="entry name" value="POLIIIAc"/>
    <property type="match status" value="1"/>
</dbReference>
<dbReference type="EC" id="3.1.3.15" evidence="3 8"/>
<dbReference type="NCBIfam" id="NF005596">
    <property type="entry name" value="PRK07328.1"/>
    <property type="match status" value="1"/>
</dbReference>
<comment type="similarity">
    <text evidence="2 8">Belongs to the PHP hydrolase family. HisK subfamily.</text>
</comment>
<gene>
    <name evidence="10" type="ORF">EG19_06715</name>
</gene>
<dbReference type="InterPro" id="IPR004013">
    <property type="entry name" value="PHP_dom"/>
</dbReference>
<comment type="catalytic activity">
    <reaction evidence="7 8">
        <text>L-histidinol phosphate + H2O = L-histidinol + phosphate</text>
        <dbReference type="Rhea" id="RHEA:14465"/>
        <dbReference type="ChEBI" id="CHEBI:15377"/>
        <dbReference type="ChEBI" id="CHEBI:43474"/>
        <dbReference type="ChEBI" id="CHEBI:57699"/>
        <dbReference type="ChEBI" id="CHEBI:57980"/>
        <dbReference type="EC" id="3.1.3.15"/>
    </reaction>
</comment>
<protein>
    <recommendedName>
        <fullName evidence="3 8">Histidinol-phosphatase</fullName>
        <shortName evidence="8">HolPase</shortName>
        <ecNumber evidence="3 8">3.1.3.15</ecNumber>
    </recommendedName>
</protein>
<dbReference type="CDD" id="cd12110">
    <property type="entry name" value="PHP_HisPPase_Hisj_like"/>
    <property type="match status" value="1"/>
</dbReference>
<dbReference type="STRING" id="1312852.EG19_06715"/>
<keyword evidence="4 8" id="KW-0028">Amino-acid biosynthesis</keyword>
<dbReference type="OrthoDB" id="9775255at2"/>
<keyword evidence="11" id="KW-1185">Reference proteome</keyword>
<keyword evidence="5 8" id="KW-0378">Hydrolase</keyword>
<evidence type="ECO:0000256" key="3">
    <source>
        <dbReference type="ARBA" id="ARBA00013085"/>
    </source>
</evidence>
<dbReference type="InterPro" id="IPR003141">
    <property type="entry name" value="Pol/His_phosphatase_N"/>
</dbReference>
<dbReference type="NCBIfam" id="TIGR01856">
    <property type="entry name" value="hisJ_fam"/>
    <property type="match status" value="1"/>
</dbReference>
<comment type="pathway">
    <text evidence="1 8">Amino-acid biosynthesis; L-histidine biosynthesis; L-histidine from 5-phospho-alpha-D-ribose 1-diphosphate: step 8/9.</text>
</comment>
<evidence type="ECO:0000256" key="5">
    <source>
        <dbReference type="ARBA" id="ARBA00022801"/>
    </source>
</evidence>
<dbReference type="SUPFAM" id="SSF89550">
    <property type="entry name" value="PHP domain-like"/>
    <property type="match status" value="1"/>
</dbReference>
<evidence type="ECO:0000256" key="7">
    <source>
        <dbReference type="ARBA" id="ARBA00049158"/>
    </source>
</evidence>
<dbReference type="GO" id="GO:0005737">
    <property type="term" value="C:cytoplasm"/>
    <property type="evidence" value="ECO:0007669"/>
    <property type="project" value="TreeGrafter"/>
</dbReference>
<evidence type="ECO:0000313" key="10">
    <source>
        <dbReference type="EMBL" id="KDA53263.1"/>
    </source>
</evidence>
<name>A0A062XR21_9BACT</name>
<reference evidence="10 11" key="1">
    <citation type="submission" date="2014-04" db="EMBL/GenBank/DDBJ databases">
        <title>The Genome Sequence of Thermoanaerobaculum aquaticum MP-01, The First Cultivated Group 23 Acidobacterium.</title>
        <authorList>
            <person name="Stamps B.W."/>
            <person name="Losey N.A."/>
            <person name="Lawson P.A."/>
            <person name="Stevenson B.S."/>
        </authorList>
    </citation>
    <scope>NUCLEOTIDE SEQUENCE [LARGE SCALE GENOMIC DNA]</scope>
    <source>
        <strain evidence="10 11">MP-01</strain>
    </source>
</reference>
<evidence type="ECO:0000313" key="11">
    <source>
        <dbReference type="Proteomes" id="UP000027284"/>
    </source>
</evidence>
<evidence type="ECO:0000256" key="4">
    <source>
        <dbReference type="ARBA" id="ARBA00022605"/>
    </source>
</evidence>
<organism evidence="10 11">
    <name type="scientific">Thermoanaerobaculum aquaticum</name>
    <dbReference type="NCBI Taxonomy" id="1312852"/>
    <lineage>
        <taxon>Bacteria</taxon>
        <taxon>Pseudomonadati</taxon>
        <taxon>Acidobacteriota</taxon>
        <taxon>Thermoanaerobaculia</taxon>
        <taxon>Thermoanaerobaculales</taxon>
        <taxon>Thermoanaerobaculaceae</taxon>
        <taxon>Thermoanaerobaculum</taxon>
    </lineage>
</organism>
<dbReference type="InterPro" id="IPR016195">
    <property type="entry name" value="Pol/histidinol_Pase-like"/>
</dbReference>
<dbReference type="InterPro" id="IPR010140">
    <property type="entry name" value="Histidinol_P_phosphatase_HisJ"/>
</dbReference>
<dbReference type="RefSeq" id="WP_038049964.1">
    <property type="nucleotide sequence ID" value="NZ_JMFG01000024.1"/>
</dbReference>
<feature type="domain" description="Polymerase/histidinol phosphatase N-terminal" evidence="9">
    <location>
        <begin position="8"/>
        <end position="96"/>
    </location>
</feature>
<dbReference type="EMBL" id="JMFG01000024">
    <property type="protein sequence ID" value="KDA53263.1"/>
    <property type="molecule type" value="Genomic_DNA"/>
</dbReference>
<dbReference type="GO" id="GO:0000105">
    <property type="term" value="P:L-histidine biosynthetic process"/>
    <property type="evidence" value="ECO:0007669"/>
    <property type="project" value="UniProtKB-UniRule"/>
</dbReference>
<dbReference type="AlphaFoldDB" id="A0A062XR21"/>
<evidence type="ECO:0000256" key="2">
    <source>
        <dbReference type="ARBA" id="ARBA00009152"/>
    </source>
</evidence>
<dbReference type="Pfam" id="PF02811">
    <property type="entry name" value="PHP"/>
    <property type="match status" value="1"/>
</dbReference>
<dbReference type="UniPathway" id="UPA00031">
    <property type="reaction ID" value="UER00013"/>
</dbReference>
<dbReference type="Gene3D" id="3.20.20.140">
    <property type="entry name" value="Metal-dependent hydrolases"/>
    <property type="match status" value="1"/>
</dbReference>
<keyword evidence="6 8" id="KW-0368">Histidine biosynthesis</keyword>
<evidence type="ECO:0000256" key="6">
    <source>
        <dbReference type="ARBA" id="ARBA00023102"/>
    </source>
</evidence>
<sequence length="278" mass="30811">MLAASGLADLHTHTFRCGHARGHEEDYVRQAIALGLSVVAVTDHIPFYWLPPEAHDPTLAMAPEQLPAYVDSVLALKEKYRGTIEVLLGIEADYVEGHEARLAEILQSYPFDVVLGSVHWLDGFWVDAPSSQKLYEQGPAKVEAIWGAYWQKLEKAIRSQLFDVMAHLDLPKKFGFFPERPLADLESRVIAALTATGTAVEVSTAGRRKPVGEDYPSPSLLERLVAAGVPLVLSSDAHAPEEVGFGFSEVIPRLSRLGVNEVFYFRRRQPVTLRLPCE</sequence>
<dbReference type="PANTHER" id="PTHR21039:SF0">
    <property type="entry name" value="HISTIDINOL-PHOSPHATASE"/>
    <property type="match status" value="1"/>
</dbReference>
<dbReference type="GO" id="GO:0004401">
    <property type="term" value="F:histidinol-phosphatase activity"/>
    <property type="evidence" value="ECO:0007669"/>
    <property type="project" value="UniProtKB-UniRule"/>
</dbReference>
<dbReference type="PANTHER" id="PTHR21039">
    <property type="entry name" value="HISTIDINOL PHOSPHATASE-RELATED"/>
    <property type="match status" value="1"/>
</dbReference>
<proteinExistence type="inferred from homology"/>
<evidence type="ECO:0000259" key="9">
    <source>
        <dbReference type="SMART" id="SM00481"/>
    </source>
</evidence>
<accession>A0A062XR21</accession>